<dbReference type="Pfam" id="PF16945">
    <property type="entry name" value="Phage_r1t_holin"/>
    <property type="match status" value="1"/>
</dbReference>
<gene>
    <name evidence="3" type="ORF">MINTM018_53010</name>
</gene>
<organism evidence="3 4">
    <name type="scientific">Mycobacterium intracellulare</name>
    <dbReference type="NCBI Taxonomy" id="1767"/>
    <lineage>
        <taxon>Bacteria</taxon>
        <taxon>Bacillati</taxon>
        <taxon>Actinomycetota</taxon>
        <taxon>Actinomycetes</taxon>
        <taxon>Mycobacteriales</taxon>
        <taxon>Mycobacteriaceae</taxon>
        <taxon>Mycobacterium</taxon>
        <taxon>Mycobacterium avium complex (MAC)</taxon>
    </lineage>
</organism>
<evidence type="ECO:0000313" key="3">
    <source>
        <dbReference type="EMBL" id="BCP02532.1"/>
    </source>
</evidence>
<evidence type="ECO:0000256" key="1">
    <source>
        <dbReference type="SAM" id="MobiDB-lite"/>
    </source>
</evidence>
<name>A0A7R7N1M9_MYCIT</name>
<dbReference type="EMBL" id="AP024256">
    <property type="protein sequence ID" value="BCP02532.1"/>
    <property type="molecule type" value="Genomic_DNA"/>
</dbReference>
<keyword evidence="2" id="KW-0472">Membrane</keyword>
<protein>
    <submittedName>
        <fullName evidence="3">Uncharacterized protein</fullName>
    </submittedName>
</protein>
<evidence type="ECO:0000256" key="2">
    <source>
        <dbReference type="SAM" id="Phobius"/>
    </source>
</evidence>
<dbReference type="RefSeq" id="WP_202349076.1">
    <property type="nucleotide sequence ID" value="NZ_AP024256.1"/>
</dbReference>
<feature type="transmembrane region" description="Helical" evidence="2">
    <location>
        <begin position="81"/>
        <end position="99"/>
    </location>
</feature>
<dbReference type="InterPro" id="IPR020109">
    <property type="entry name" value="Holin_r1t"/>
</dbReference>
<accession>A0A7R7N1M9</accession>
<dbReference type="AlphaFoldDB" id="A0A7R7N1M9"/>
<reference evidence="3 4" key="1">
    <citation type="submission" date="2020-12" db="EMBL/GenBank/DDBJ databases">
        <title>Genome sequence of clinical Mycobacterium intracellulare strains.</title>
        <authorList>
            <person name="Tateishi Y."/>
            <person name="Matsumoto S."/>
            <person name="Fukushima Y."/>
            <person name="Nakajima C."/>
            <person name="Suzuki Y."/>
        </authorList>
    </citation>
    <scope>NUCLEOTIDE SEQUENCE [LARGE SCALE GENOMIC DNA]</scope>
    <source>
        <strain evidence="3 4">M018</strain>
        <plasmid evidence="3 4">pM018</plasmid>
    </source>
</reference>
<evidence type="ECO:0000313" key="4">
    <source>
        <dbReference type="Proteomes" id="UP000595205"/>
    </source>
</evidence>
<keyword evidence="2" id="KW-0812">Transmembrane</keyword>
<sequence>MSSELEDTQALDPRELQDDESEVLPAAPEAATPDQPKGNTMSFDWSWFKSTGLDAAQHAANTFILIGGGDALDLLHLDYKAVAGLCGGAALVAVLRAVVAYKLPDRSAKAVSVTASTST</sequence>
<keyword evidence="2" id="KW-1133">Transmembrane helix</keyword>
<proteinExistence type="predicted"/>
<dbReference type="Proteomes" id="UP000595205">
    <property type="component" value="Plasmid pM018"/>
</dbReference>
<keyword evidence="3" id="KW-0614">Plasmid</keyword>
<feature type="region of interest" description="Disordered" evidence="1">
    <location>
        <begin position="1"/>
        <end position="39"/>
    </location>
</feature>
<geneLocation type="plasmid" evidence="3 4">
    <name>pM018</name>
</geneLocation>